<gene>
    <name evidence="10" type="ORF">CC86DRAFT_436618</name>
</gene>
<dbReference type="InterPro" id="IPR002974">
    <property type="entry name" value="Cyt_P450_E_CYP52_ascomycetes"/>
</dbReference>
<dbReference type="PANTHER" id="PTHR24287:SF19">
    <property type="entry name" value="CYTOCHROME P450"/>
    <property type="match status" value="1"/>
</dbReference>
<dbReference type="GO" id="GO:0016712">
    <property type="term" value="F:oxidoreductase activity, acting on paired donors, with incorporation or reduction of molecular oxygen, reduced flavin or flavoprotein as one donor, and incorporation of one atom of oxygen"/>
    <property type="evidence" value="ECO:0007669"/>
    <property type="project" value="InterPro"/>
</dbReference>
<dbReference type="InterPro" id="IPR002402">
    <property type="entry name" value="Cyt_P450_E_grp-II"/>
</dbReference>
<dbReference type="InterPro" id="IPR001128">
    <property type="entry name" value="Cyt_P450"/>
</dbReference>
<keyword evidence="3 8" id="KW-0349">Heme</keyword>
<keyword evidence="11" id="KW-1185">Reference proteome</keyword>
<evidence type="ECO:0000313" key="11">
    <source>
        <dbReference type="Proteomes" id="UP000799424"/>
    </source>
</evidence>
<sequence>MHHTVFFNSVHAHGCKEPPKLPLDLNVVNKQAALEHTFLETTTRLFAEHGKTYKATRSGRTIIRTCDPEVSKAVLSTQFEHFGLQPIRYEEGKGFFGNGILVTDGPQWKHSRTLIRPTFDIAHVANFGRLEGHVMRFMNLLPRDGSTVDLFPLLKRLTLDISSEFIFGRSMDALSSQGACKGFMDAFMAAQRDVIIPVPKRTKEYGKWCKEVLDYIDDRVTEAMDRVTKPSESDSGSKQVRIIDELLATTHDRRTLKYLALSIFSPAHDSVAITIGNAMFHLARNTESWARLRAEIMPTTCQPLTYEMLNSFKYLNWVLRESSVRECLSTTVLPRGGGNDGQSPLLVEKGDLVEINFRSSHRDQTFWGEDADLFRPERWETIRPTWEYIPFSGGPRICPAFRMVYTECGYIMVSMIRAFAKIENRDKVEEWVEERRLTFQSLNGTKIGLLL</sequence>
<dbReference type="PROSITE" id="PS00086">
    <property type="entry name" value="CYTOCHROME_P450"/>
    <property type="match status" value="1"/>
</dbReference>
<evidence type="ECO:0000313" key="10">
    <source>
        <dbReference type="EMBL" id="KAF2828990.1"/>
    </source>
</evidence>
<evidence type="ECO:0000256" key="7">
    <source>
        <dbReference type="ARBA" id="ARBA00023033"/>
    </source>
</evidence>
<dbReference type="SUPFAM" id="SSF48264">
    <property type="entry name" value="Cytochrome P450"/>
    <property type="match status" value="1"/>
</dbReference>
<dbReference type="Proteomes" id="UP000799424">
    <property type="component" value="Unassembled WGS sequence"/>
</dbReference>
<dbReference type="InterPro" id="IPR036396">
    <property type="entry name" value="Cyt_P450_sf"/>
</dbReference>
<dbReference type="GO" id="GO:0020037">
    <property type="term" value="F:heme binding"/>
    <property type="evidence" value="ECO:0007669"/>
    <property type="project" value="InterPro"/>
</dbReference>
<feature type="binding site" description="axial binding residue" evidence="8">
    <location>
        <position position="398"/>
    </location>
    <ligand>
        <name>heme</name>
        <dbReference type="ChEBI" id="CHEBI:30413"/>
    </ligand>
    <ligandPart>
        <name>Fe</name>
        <dbReference type="ChEBI" id="CHEBI:18248"/>
    </ligandPart>
</feature>
<comment type="similarity">
    <text evidence="2 9">Belongs to the cytochrome P450 family.</text>
</comment>
<reference evidence="10" key="1">
    <citation type="journal article" date="2020" name="Stud. Mycol.">
        <title>101 Dothideomycetes genomes: a test case for predicting lifestyles and emergence of pathogens.</title>
        <authorList>
            <person name="Haridas S."/>
            <person name="Albert R."/>
            <person name="Binder M."/>
            <person name="Bloem J."/>
            <person name="Labutti K."/>
            <person name="Salamov A."/>
            <person name="Andreopoulos B."/>
            <person name="Baker S."/>
            <person name="Barry K."/>
            <person name="Bills G."/>
            <person name="Bluhm B."/>
            <person name="Cannon C."/>
            <person name="Castanera R."/>
            <person name="Culley D."/>
            <person name="Daum C."/>
            <person name="Ezra D."/>
            <person name="Gonzalez J."/>
            <person name="Henrissat B."/>
            <person name="Kuo A."/>
            <person name="Liang C."/>
            <person name="Lipzen A."/>
            <person name="Lutzoni F."/>
            <person name="Magnuson J."/>
            <person name="Mondo S."/>
            <person name="Nolan M."/>
            <person name="Ohm R."/>
            <person name="Pangilinan J."/>
            <person name="Park H.-J."/>
            <person name="Ramirez L."/>
            <person name="Alfaro M."/>
            <person name="Sun H."/>
            <person name="Tritt A."/>
            <person name="Yoshinaga Y."/>
            <person name="Zwiers L.-H."/>
            <person name="Turgeon B."/>
            <person name="Goodwin S."/>
            <person name="Spatafora J."/>
            <person name="Crous P."/>
            <person name="Grigoriev I."/>
        </authorList>
    </citation>
    <scope>NUCLEOTIDE SEQUENCE</scope>
    <source>
        <strain evidence="10">CBS 113818</strain>
    </source>
</reference>
<evidence type="ECO:0000256" key="8">
    <source>
        <dbReference type="PIRSR" id="PIRSR602402-1"/>
    </source>
</evidence>
<evidence type="ECO:0000256" key="3">
    <source>
        <dbReference type="ARBA" id="ARBA00022617"/>
    </source>
</evidence>
<keyword evidence="7 9" id="KW-0503">Monooxygenase</keyword>
<dbReference type="InterPro" id="IPR047146">
    <property type="entry name" value="Cyt_P450_E_CYP52_fungi"/>
</dbReference>
<evidence type="ECO:0000256" key="4">
    <source>
        <dbReference type="ARBA" id="ARBA00022723"/>
    </source>
</evidence>
<dbReference type="AlphaFoldDB" id="A0A6A7A6S6"/>
<dbReference type="PRINTS" id="PR01239">
    <property type="entry name" value="EP450IICYP52"/>
</dbReference>
<dbReference type="GO" id="GO:0005506">
    <property type="term" value="F:iron ion binding"/>
    <property type="evidence" value="ECO:0007669"/>
    <property type="project" value="InterPro"/>
</dbReference>
<comment type="cofactor">
    <cofactor evidence="1 8">
        <name>heme</name>
        <dbReference type="ChEBI" id="CHEBI:30413"/>
    </cofactor>
</comment>
<organism evidence="10 11">
    <name type="scientific">Ophiobolus disseminans</name>
    <dbReference type="NCBI Taxonomy" id="1469910"/>
    <lineage>
        <taxon>Eukaryota</taxon>
        <taxon>Fungi</taxon>
        <taxon>Dikarya</taxon>
        <taxon>Ascomycota</taxon>
        <taxon>Pezizomycotina</taxon>
        <taxon>Dothideomycetes</taxon>
        <taxon>Pleosporomycetidae</taxon>
        <taxon>Pleosporales</taxon>
        <taxon>Pleosporineae</taxon>
        <taxon>Phaeosphaeriaceae</taxon>
        <taxon>Ophiobolus</taxon>
    </lineage>
</organism>
<protein>
    <submittedName>
        <fullName evidence="10">Cytochrome P450</fullName>
    </submittedName>
</protein>
<keyword evidence="5 9" id="KW-0560">Oxidoreductase</keyword>
<dbReference type="Gene3D" id="1.10.630.10">
    <property type="entry name" value="Cytochrome P450"/>
    <property type="match status" value="1"/>
</dbReference>
<dbReference type="EMBL" id="MU006221">
    <property type="protein sequence ID" value="KAF2828990.1"/>
    <property type="molecule type" value="Genomic_DNA"/>
</dbReference>
<evidence type="ECO:0000256" key="6">
    <source>
        <dbReference type="ARBA" id="ARBA00023004"/>
    </source>
</evidence>
<evidence type="ECO:0000256" key="1">
    <source>
        <dbReference type="ARBA" id="ARBA00001971"/>
    </source>
</evidence>
<accession>A0A6A7A6S6</accession>
<dbReference type="InterPro" id="IPR017972">
    <property type="entry name" value="Cyt_P450_CS"/>
</dbReference>
<keyword evidence="4 8" id="KW-0479">Metal-binding</keyword>
<name>A0A6A7A6S6_9PLEO</name>
<dbReference type="Pfam" id="PF00067">
    <property type="entry name" value="p450"/>
    <property type="match status" value="1"/>
</dbReference>
<dbReference type="OrthoDB" id="1470350at2759"/>
<proteinExistence type="inferred from homology"/>
<evidence type="ECO:0000256" key="2">
    <source>
        <dbReference type="ARBA" id="ARBA00010617"/>
    </source>
</evidence>
<evidence type="ECO:0000256" key="5">
    <source>
        <dbReference type="ARBA" id="ARBA00023002"/>
    </source>
</evidence>
<dbReference type="PRINTS" id="PR00464">
    <property type="entry name" value="EP450II"/>
</dbReference>
<evidence type="ECO:0000256" key="9">
    <source>
        <dbReference type="RuleBase" id="RU000461"/>
    </source>
</evidence>
<dbReference type="PANTHER" id="PTHR24287">
    <property type="entry name" value="P450, PUTATIVE (EUROFUNG)-RELATED"/>
    <property type="match status" value="1"/>
</dbReference>
<keyword evidence="6 8" id="KW-0408">Iron</keyword>